<dbReference type="PANTHER" id="PTHR30012:SF7">
    <property type="entry name" value="PROTEIN TRANSPORT PROTEIN HOFC HOMOLOG"/>
    <property type="match status" value="1"/>
</dbReference>
<dbReference type="PROSITE" id="PS00874">
    <property type="entry name" value="T2SP_F"/>
    <property type="match status" value="1"/>
</dbReference>
<proteinExistence type="predicted"/>
<accession>X1JXE0</accession>
<name>X1JXE0_9ZZZZ</name>
<keyword evidence="1" id="KW-0472">Membrane</keyword>
<comment type="caution">
    <text evidence="2">The sequence shown here is derived from an EMBL/GenBank/DDBJ whole genome shotgun (WGS) entry which is preliminary data.</text>
</comment>
<protein>
    <recommendedName>
        <fullName evidence="3">Type II secretion system protein GspF domain-containing protein</fullName>
    </recommendedName>
</protein>
<sequence length="62" mass="6898">MEKDYALRQKIKSAMSYPSFVAGAAVLMSIFMLTFILPQFVGVFAQFGGELPALTRFFVTLT</sequence>
<dbReference type="GO" id="GO:0015628">
    <property type="term" value="P:protein secretion by the type II secretion system"/>
    <property type="evidence" value="ECO:0007669"/>
    <property type="project" value="TreeGrafter"/>
</dbReference>
<evidence type="ECO:0008006" key="3">
    <source>
        <dbReference type="Google" id="ProtNLM"/>
    </source>
</evidence>
<evidence type="ECO:0000256" key="1">
    <source>
        <dbReference type="SAM" id="Phobius"/>
    </source>
</evidence>
<dbReference type="InterPro" id="IPR003004">
    <property type="entry name" value="GspF/PilC"/>
</dbReference>
<organism evidence="2">
    <name type="scientific">marine sediment metagenome</name>
    <dbReference type="NCBI Taxonomy" id="412755"/>
    <lineage>
        <taxon>unclassified sequences</taxon>
        <taxon>metagenomes</taxon>
        <taxon>ecological metagenomes</taxon>
    </lineage>
</organism>
<keyword evidence="1" id="KW-0812">Transmembrane</keyword>
<reference evidence="2" key="1">
    <citation type="journal article" date="2014" name="Front. Microbiol.">
        <title>High frequency of phylogenetically diverse reductive dehalogenase-homologous genes in deep subseafloor sedimentary metagenomes.</title>
        <authorList>
            <person name="Kawai M."/>
            <person name="Futagami T."/>
            <person name="Toyoda A."/>
            <person name="Takaki Y."/>
            <person name="Nishi S."/>
            <person name="Hori S."/>
            <person name="Arai W."/>
            <person name="Tsubouchi T."/>
            <person name="Morono Y."/>
            <person name="Uchiyama I."/>
            <person name="Ito T."/>
            <person name="Fujiyama A."/>
            <person name="Inagaki F."/>
            <person name="Takami H."/>
        </authorList>
    </citation>
    <scope>NUCLEOTIDE SEQUENCE</scope>
    <source>
        <strain evidence="2">Expedition CK06-06</strain>
    </source>
</reference>
<dbReference type="EMBL" id="BARU01046110">
    <property type="protein sequence ID" value="GAH99406.1"/>
    <property type="molecule type" value="Genomic_DNA"/>
</dbReference>
<gene>
    <name evidence="2" type="ORF">S03H2_69688</name>
</gene>
<dbReference type="AlphaFoldDB" id="X1JXE0"/>
<dbReference type="InterPro" id="IPR001992">
    <property type="entry name" value="T2SS_GspF/T4SS_PilC_CS"/>
</dbReference>
<feature type="non-terminal residue" evidence="2">
    <location>
        <position position="62"/>
    </location>
</feature>
<keyword evidence="1" id="KW-1133">Transmembrane helix</keyword>
<dbReference type="GO" id="GO:0005886">
    <property type="term" value="C:plasma membrane"/>
    <property type="evidence" value="ECO:0007669"/>
    <property type="project" value="TreeGrafter"/>
</dbReference>
<evidence type="ECO:0000313" key="2">
    <source>
        <dbReference type="EMBL" id="GAH99406.1"/>
    </source>
</evidence>
<feature type="transmembrane region" description="Helical" evidence="1">
    <location>
        <begin position="20"/>
        <end position="41"/>
    </location>
</feature>
<dbReference type="PANTHER" id="PTHR30012">
    <property type="entry name" value="GENERAL SECRETION PATHWAY PROTEIN"/>
    <property type="match status" value="1"/>
</dbReference>